<dbReference type="OrthoDB" id="9815245at2"/>
<evidence type="ECO:0000256" key="1">
    <source>
        <dbReference type="ARBA" id="ARBA00001947"/>
    </source>
</evidence>
<dbReference type="CDD" id="cd12797">
    <property type="entry name" value="M23_peptidase"/>
    <property type="match status" value="1"/>
</dbReference>
<dbReference type="Gene3D" id="3.10.450.350">
    <property type="match status" value="1"/>
</dbReference>
<dbReference type="PANTHER" id="PTHR21666:SF288">
    <property type="entry name" value="CELL DIVISION PROTEIN YTFB"/>
    <property type="match status" value="1"/>
</dbReference>
<evidence type="ECO:0000259" key="7">
    <source>
        <dbReference type="Pfam" id="PF01551"/>
    </source>
</evidence>
<keyword evidence="3" id="KW-0479">Metal-binding</keyword>
<proteinExistence type="predicted"/>
<keyword evidence="2" id="KW-0645">Protease</keyword>
<dbReference type="InterPro" id="IPR050570">
    <property type="entry name" value="Cell_wall_metabolism_enzyme"/>
</dbReference>
<evidence type="ECO:0000256" key="6">
    <source>
        <dbReference type="ARBA" id="ARBA00023049"/>
    </source>
</evidence>
<dbReference type="GO" id="GO:0046872">
    <property type="term" value="F:metal ion binding"/>
    <property type="evidence" value="ECO:0007669"/>
    <property type="project" value="UniProtKB-KW"/>
</dbReference>
<evidence type="ECO:0000256" key="4">
    <source>
        <dbReference type="ARBA" id="ARBA00022801"/>
    </source>
</evidence>
<organism evidence="8 9">
    <name type="scientific">Corallococcus terminator</name>
    <dbReference type="NCBI Taxonomy" id="2316733"/>
    <lineage>
        <taxon>Bacteria</taxon>
        <taxon>Pseudomonadati</taxon>
        <taxon>Myxococcota</taxon>
        <taxon>Myxococcia</taxon>
        <taxon>Myxococcales</taxon>
        <taxon>Cystobacterineae</taxon>
        <taxon>Myxococcaceae</taxon>
        <taxon>Corallococcus</taxon>
    </lineage>
</organism>
<evidence type="ECO:0000256" key="2">
    <source>
        <dbReference type="ARBA" id="ARBA00022670"/>
    </source>
</evidence>
<name>A0A3A8J770_9BACT</name>
<dbReference type="InterPro" id="IPR016047">
    <property type="entry name" value="M23ase_b-sheet_dom"/>
</dbReference>
<evidence type="ECO:0000313" key="9">
    <source>
        <dbReference type="Proteomes" id="UP000268094"/>
    </source>
</evidence>
<protein>
    <submittedName>
        <fullName evidence="8">M23 family peptidase</fullName>
    </submittedName>
</protein>
<keyword evidence="9" id="KW-1185">Reference proteome</keyword>
<dbReference type="Pfam" id="PF01551">
    <property type="entry name" value="Peptidase_M23"/>
    <property type="match status" value="1"/>
</dbReference>
<evidence type="ECO:0000256" key="5">
    <source>
        <dbReference type="ARBA" id="ARBA00022833"/>
    </source>
</evidence>
<comment type="caution">
    <text evidence="8">The sequence shown here is derived from an EMBL/GenBank/DDBJ whole genome shotgun (WGS) entry which is preliminary data.</text>
</comment>
<evidence type="ECO:0000256" key="3">
    <source>
        <dbReference type="ARBA" id="ARBA00022723"/>
    </source>
</evidence>
<dbReference type="AlphaFoldDB" id="A0A3A8J770"/>
<comment type="cofactor">
    <cofactor evidence="1">
        <name>Zn(2+)</name>
        <dbReference type="ChEBI" id="CHEBI:29105"/>
    </cofactor>
</comment>
<keyword evidence="5" id="KW-0862">Zinc</keyword>
<dbReference type="Gene3D" id="2.70.70.10">
    <property type="entry name" value="Glucose Permease (Domain IIA)"/>
    <property type="match status" value="1"/>
</dbReference>
<keyword evidence="6" id="KW-0482">Metalloprotease</keyword>
<gene>
    <name evidence="8" type="ORF">D7V88_08975</name>
</gene>
<dbReference type="Proteomes" id="UP000268094">
    <property type="component" value="Unassembled WGS sequence"/>
</dbReference>
<dbReference type="EMBL" id="RAVZ01000042">
    <property type="protein sequence ID" value="RKG91637.1"/>
    <property type="molecule type" value="Genomic_DNA"/>
</dbReference>
<keyword evidence="4" id="KW-0378">Hydrolase</keyword>
<dbReference type="SUPFAM" id="SSF51261">
    <property type="entry name" value="Duplicated hybrid motif"/>
    <property type="match status" value="1"/>
</dbReference>
<evidence type="ECO:0000313" key="8">
    <source>
        <dbReference type="EMBL" id="RKG91637.1"/>
    </source>
</evidence>
<dbReference type="GO" id="GO:0004222">
    <property type="term" value="F:metalloendopeptidase activity"/>
    <property type="evidence" value="ECO:0007669"/>
    <property type="project" value="TreeGrafter"/>
</dbReference>
<dbReference type="GO" id="GO:0006508">
    <property type="term" value="P:proteolysis"/>
    <property type="evidence" value="ECO:0007669"/>
    <property type="project" value="UniProtKB-KW"/>
</dbReference>
<reference evidence="9" key="1">
    <citation type="submission" date="2018-09" db="EMBL/GenBank/DDBJ databases">
        <authorList>
            <person name="Livingstone P.G."/>
            <person name="Whitworth D.E."/>
        </authorList>
    </citation>
    <scope>NUCLEOTIDE SEQUENCE [LARGE SCALE GENOMIC DNA]</scope>
    <source>
        <strain evidence="9">CA054A</strain>
    </source>
</reference>
<dbReference type="InterPro" id="IPR011055">
    <property type="entry name" value="Dup_hybrid_motif"/>
</dbReference>
<dbReference type="PANTHER" id="PTHR21666">
    <property type="entry name" value="PEPTIDASE-RELATED"/>
    <property type="match status" value="1"/>
</dbReference>
<accession>A0A3A8J770</accession>
<feature type="domain" description="M23ase beta-sheet core" evidence="7">
    <location>
        <begin position="278"/>
        <end position="374"/>
    </location>
</feature>
<sequence>MHQQAGGQAGEAGSWAEVQQSSTLLSALMKTASLLCLAALGVASTSEAATQFEIKNRRIEPRQTLAGALHEAALPDAQVEAVIAALEGVFDFRRSRVGDQFRLVMRNGELDFFDYRQSTVDEWQVRRDGEKYVGSKRSIEVEKQVSLVSLEISTSLYDATLAAGEDPSIGLVLSDVFAWDIDFYRDVRKGDKAKALVEKFVSKGRVLRYGEVLAATYEGGLVGNKRVFRYVLPNGEANFFQEDGASAKKTFLKSPLKYAHVTSSFGSRFHPVLQYVKNHNGVDYGTPIGTPVWAVADGTVVSAGNAGAAGNMVVLRHANGMETQYMHLSRFGDGVRSGTRVRQKQVIAYSGNTGRSTGPHLHFGLKRSGTYANPLTQKFPRADPLPKELTGDFLAKAHDMAQQLDAVSVAAVAGKAAPPAGGAK</sequence>